<accession>A0A8X6MYC2</accession>
<reference evidence="1" key="1">
    <citation type="submission" date="2020-08" db="EMBL/GenBank/DDBJ databases">
        <title>Multicomponent nature underlies the extraordinary mechanical properties of spider dragline silk.</title>
        <authorList>
            <person name="Kono N."/>
            <person name="Nakamura H."/>
            <person name="Mori M."/>
            <person name="Yoshida Y."/>
            <person name="Ohtoshi R."/>
            <person name="Malay A.D."/>
            <person name="Moran D.A.P."/>
            <person name="Tomita M."/>
            <person name="Numata K."/>
            <person name="Arakawa K."/>
        </authorList>
    </citation>
    <scope>NUCLEOTIDE SEQUENCE</scope>
</reference>
<proteinExistence type="predicted"/>
<dbReference type="OrthoDB" id="10498691at2759"/>
<dbReference type="EMBL" id="BMAW01098341">
    <property type="protein sequence ID" value="GFS84282.1"/>
    <property type="molecule type" value="Genomic_DNA"/>
</dbReference>
<gene>
    <name evidence="1" type="ORF">NPIL_17931</name>
</gene>
<organism evidence="1 2">
    <name type="scientific">Nephila pilipes</name>
    <name type="common">Giant wood spider</name>
    <name type="synonym">Nephila maculata</name>
    <dbReference type="NCBI Taxonomy" id="299642"/>
    <lineage>
        <taxon>Eukaryota</taxon>
        <taxon>Metazoa</taxon>
        <taxon>Ecdysozoa</taxon>
        <taxon>Arthropoda</taxon>
        <taxon>Chelicerata</taxon>
        <taxon>Arachnida</taxon>
        <taxon>Araneae</taxon>
        <taxon>Araneomorphae</taxon>
        <taxon>Entelegynae</taxon>
        <taxon>Araneoidea</taxon>
        <taxon>Nephilidae</taxon>
        <taxon>Nephila</taxon>
    </lineage>
</organism>
<comment type="caution">
    <text evidence="1">The sequence shown here is derived from an EMBL/GenBank/DDBJ whole genome shotgun (WGS) entry which is preliminary data.</text>
</comment>
<keyword evidence="2" id="KW-1185">Reference proteome</keyword>
<dbReference type="AlphaFoldDB" id="A0A8X6MYC2"/>
<protein>
    <submittedName>
        <fullName evidence="1">Uncharacterized protein</fullName>
    </submittedName>
</protein>
<evidence type="ECO:0000313" key="1">
    <source>
        <dbReference type="EMBL" id="GFS84282.1"/>
    </source>
</evidence>
<evidence type="ECO:0000313" key="2">
    <source>
        <dbReference type="Proteomes" id="UP000887013"/>
    </source>
</evidence>
<sequence>MRTCASEKRSCFQRSSVPERREKLCPCLTKTISRFIGLGRKIRKRVSLRKLACPQRLQAEIARNCWTGLYLPGHCNGETNKKVVSLTGDQQVRMEEKDGMEVSQNVSFFLLPESHLAYL</sequence>
<name>A0A8X6MYC2_NEPPI</name>
<dbReference type="Proteomes" id="UP000887013">
    <property type="component" value="Unassembled WGS sequence"/>
</dbReference>